<dbReference type="RefSeq" id="WP_188741595.1">
    <property type="nucleotide sequence ID" value="NZ_BAABFW010000007.1"/>
</dbReference>
<comment type="caution">
    <text evidence="1">The sequence shown here is derived from an EMBL/GenBank/DDBJ whole genome shotgun (WGS) entry which is preliminary data.</text>
</comment>
<organism evidence="1 2">
    <name type="scientific">Agromyces bauzanensis</name>
    <dbReference type="NCBI Taxonomy" id="1308924"/>
    <lineage>
        <taxon>Bacteria</taxon>
        <taxon>Bacillati</taxon>
        <taxon>Actinomycetota</taxon>
        <taxon>Actinomycetes</taxon>
        <taxon>Micrococcales</taxon>
        <taxon>Microbacteriaceae</taxon>
        <taxon>Agromyces</taxon>
    </lineage>
</organism>
<accession>A0A917P9X0</accession>
<reference evidence="1" key="1">
    <citation type="journal article" date="2014" name="Int. J. Syst. Evol. Microbiol.">
        <title>Complete genome sequence of Corynebacterium casei LMG S-19264T (=DSM 44701T), isolated from a smear-ripened cheese.</title>
        <authorList>
            <consortium name="US DOE Joint Genome Institute (JGI-PGF)"/>
            <person name="Walter F."/>
            <person name="Albersmeier A."/>
            <person name="Kalinowski J."/>
            <person name="Ruckert C."/>
        </authorList>
    </citation>
    <scope>NUCLEOTIDE SEQUENCE</scope>
    <source>
        <strain evidence="1">CGMCC 1.8984</strain>
    </source>
</reference>
<dbReference type="AlphaFoldDB" id="A0A917P9X0"/>
<dbReference type="Proteomes" id="UP000636956">
    <property type="component" value="Unassembled WGS sequence"/>
</dbReference>
<sequence>MERPDPEQPTASDTDAMVNRIVAGELESLRQAFGDGAEFAVAGADASKDRERVLHRLECPVLEPHLDRHSRWDDRHRSRLAGDPDFRLPVPVLMTRESAQHLDGVRSCKICWPNVHGTDPKPLRQLQAKGLRPHHVGHMLSSEDGASLGTIIRSALQREPIFDGRPRDEVEVVTSWRTLYYAPTEPVYIWDLPTDDVAIERKIRLFQLLGSGLTQIN</sequence>
<proteinExistence type="predicted"/>
<protein>
    <submittedName>
        <fullName evidence="1">Uncharacterized protein</fullName>
    </submittedName>
</protein>
<gene>
    <name evidence="1" type="ORF">GCM10011372_02320</name>
</gene>
<evidence type="ECO:0000313" key="1">
    <source>
        <dbReference type="EMBL" id="GGJ68080.1"/>
    </source>
</evidence>
<keyword evidence="2" id="KW-1185">Reference proteome</keyword>
<reference evidence="1" key="2">
    <citation type="submission" date="2020-09" db="EMBL/GenBank/DDBJ databases">
        <authorList>
            <person name="Sun Q."/>
            <person name="Zhou Y."/>
        </authorList>
    </citation>
    <scope>NUCLEOTIDE SEQUENCE</scope>
    <source>
        <strain evidence="1">CGMCC 1.8984</strain>
    </source>
</reference>
<dbReference type="EMBL" id="BMMD01000001">
    <property type="protein sequence ID" value="GGJ68080.1"/>
    <property type="molecule type" value="Genomic_DNA"/>
</dbReference>
<evidence type="ECO:0000313" key="2">
    <source>
        <dbReference type="Proteomes" id="UP000636956"/>
    </source>
</evidence>
<name>A0A917P9X0_9MICO</name>